<comment type="caution">
    <text evidence="1">The sequence shown here is derived from an EMBL/GenBank/DDBJ whole genome shotgun (WGS) entry which is preliminary data.</text>
</comment>
<dbReference type="EMBL" id="CAKOFQ010006688">
    <property type="protein sequence ID" value="CAH1960650.1"/>
    <property type="molecule type" value="Genomic_DNA"/>
</dbReference>
<accession>A0A9P0JYA5</accession>
<evidence type="ECO:0000313" key="2">
    <source>
        <dbReference type="Proteomes" id="UP001152888"/>
    </source>
</evidence>
<keyword evidence="2" id="KW-1185">Reference proteome</keyword>
<reference evidence="1" key="1">
    <citation type="submission" date="2022-03" db="EMBL/GenBank/DDBJ databases">
        <authorList>
            <person name="Sayadi A."/>
        </authorList>
    </citation>
    <scope>NUCLEOTIDE SEQUENCE</scope>
</reference>
<name>A0A9P0JYA5_ACAOB</name>
<dbReference type="AlphaFoldDB" id="A0A9P0JYA5"/>
<dbReference type="Proteomes" id="UP001152888">
    <property type="component" value="Unassembled WGS sequence"/>
</dbReference>
<sequence>MYTSGERETWTKQWCG</sequence>
<evidence type="ECO:0000313" key="1">
    <source>
        <dbReference type="EMBL" id="CAH1960650.1"/>
    </source>
</evidence>
<protein>
    <submittedName>
        <fullName evidence="1">Uncharacterized protein</fullName>
    </submittedName>
</protein>
<gene>
    <name evidence="1" type="ORF">ACAOBT_LOCUS3718</name>
</gene>
<organism evidence="1 2">
    <name type="scientific">Acanthoscelides obtectus</name>
    <name type="common">Bean weevil</name>
    <name type="synonym">Bruchus obtectus</name>
    <dbReference type="NCBI Taxonomy" id="200917"/>
    <lineage>
        <taxon>Eukaryota</taxon>
        <taxon>Metazoa</taxon>
        <taxon>Ecdysozoa</taxon>
        <taxon>Arthropoda</taxon>
        <taxon>Hexapoda</taxon>
        <taxon>Insecta</taxon>
        <taxon>Pterygota</taxon>
        <taxon>Neoptera</taxon>
        <taxon>Endopterygota</taxon>
        <taxon>Coleoptera</taxon>
        <taxon>Polyphaga</taxon>
        <taxon>Cucujiformia</taxon>
        <taxon>Chrysomeloidea</taxon>
        <taxon>Chrysomelidae</taxon>
        <taxon>Bruchinae</taxon>
        <taxon>Bruchini</taxon>
        <taxon>Acanthoscelides</taxon>
    </lineage>
</organism>
<proteinExistence type="predicted"/>